<keyword evidence="10" id="KW-0408">Iron</keyword>
<dbReference type="InterPro" id="IPR029052">
    <property type="entry name" value="Metallo-depent_PP-like"/>
</dbReference>
<dbReference type="SMART" id="SM01124">
    <property type="entry name" value="DBR1"/>
    <property type="match status" value="1"/>
</dbReference>
<evidence type="ECO:0000256" key="1">
    <source>
        <dbReference type="ARBA" id="ARBA00001936"/>
    </source>
</evidence>
<evidence type="ECO:0000256" key="4">
    <source>
        <dbReference type="ARBA" id="ARBA00004123"/>
    </source>
</evidence>
<dbReference type="EMBL" id="OU963865">
    <property type="protein sequence ID" value="CAH0389275.1"/>
    <property type="molecule type" value="Genomic_DNA"/>
</dbReference>
<evidence type="ECO:0000256" key="10">
    <source>
        <dbReference type="ARBA" id="ARBA00023004"/>
    </source>
</evidence>
<gene>
    <name evidence="16" type="ORF">BEMITA_LOCUS8122</name>
</gene>
<keyword evidence="11" id="KW-0464">Manganese</keyword>
<evidence type="ECO:0000256" key="2">
    <source>
        <dbReference type="ARBA" id="ARBA00001947"/>
    </source>
</evidence>
<evidence type="ECO:0000259" key="15">
    <source>
        <dbReference type="SMART" id="SM01124"/>
    </source>
</evidence>
<keyword evidence="9" id="KW-0862">Zinc</keyword>
<dbReference type="GO" id="GO:0046872">
    <property type="term" value="F:metal ion binding"/>
    <property type="evidence" value="ECO:0007669"/>
    <property type="project" value="UniProtKB-KW"/>
</dbReference>
<evidence type="ECO:0000256" key="13">
    <source>
        <dbReference type="ARBA" id="ARBA00058627"/>
    </source>
</evidence>
<dbReference type="InterPro" id="IPR004843">
    <property type="entry name" value="Calcineurin-like_PHP"/>
</dbReference>
<dbReference type="InterPro" id="IPR041816">
    <property type="entry name" value="Dbr1_N"/>
</dbReference>
<comment type="function">
    <text evidence="13">Cleaves the 2'-5' phosphodiester linkage at the branch point of lariat intron pre-mRNAs after splicing and converts them into linear molecules that are subsequently degraded. It thereby facilitates ribonucleotide turnover.</text>
</comment>
<dbReference type="KEGG" id="btab:109043796"/>
<evidence type="ECO:0000256" key="12">
    <source>
        <dbReference type="ARBA" id="ARBA00023242"/>
    </source>
</evidence>
<comment type="similarity">
    <text evidence="5">Belongs to the lariat debranching enzyme family.</text>
</comment>
<evidence type="ECO:0000256" key="5">
    <source>
        <dbReference type="ARBA" id="ARBA00006045"/>
    </source>
</evidence>
<keyword evidence="6" id="KW-0507">mRNA processing</keyword>
<feature type="region of interest" description="Disordered" evidence="14">
    <location>
        <begin position="511"/>
        <end position="557"/>
    </location>
</feature>
<organism evidence="16 17">
    <name type="scientific">Bemisia tabaci</name>
    <name type="common">Sweetpotato whitefly</name>
    <name type="synonym">Aleurodes tabaci</name>
    <dbReference type="NCBI Taxonomy" id="7038"/>
    <lineage>
        <taxon>Eukaryota</taxon>
        <taxon>Metazoa</taxon>
        <taxon>Ecdysozoa</taxon>
        <taxon>Arthropoda</taxon>
        <taxon>Hexapoda</taxon>
        <taxon>Insecta</taxon>
        <taxon>Pterygota</taxon>
        <taxon>Neoptera</taxon>
        <taxon>Paraneoptera</taxon>
        <taxon>Hemiptera</taxon>
        <taxon>Sternorrhyncha</taxon>
        <taxon>Aleyrodoidea</taxon>
        <taxon>Aleyrodidae</taxon>
        <taxon>Aleyrodinae</taxon>
        <taxon>Bemisia</taxon>
    </lineage>
</organism>
<evidence type="ECO:0000256" key="3">
    <source>
        <dbReference type="ARBA" id="ARBA00001954"/>
    </source>
</evidence>
<dbReference type="SUPFAM" id="SSF56300">
    <property type="entry name" value="Metallo-dependent phosphatases"/>
    <property type="match status" value="1"/>
</dbReference>
<dbReference type="GO" id="GO:0005634">
    <property type="term" value="C:nucleus"/>
    <property type="evidence" value="ECO:0007669"/>
    <property type="project" value="UniProtKB-SubCell"/>
</dbReference>
<comment type="subcellular location">
    <subcellularLocation>
        <location evidence="4">Nucleus</location>
    </subcellularLocation>
</comment>
<keyword evidence="12" id="KW-0539">Nucleus</keyword>
<sequence>MLVAVVGCLHGELDNVYENIKKTEEKEGKKIDLLICCGDFQATRNIQDLRCMAVPAKYQNMCSFYKYYSGEKLAPVLTIFVGGNHEASNYLQELPYGGWVAPNIFYLGYAGVVRFGGLRIGGISGISKGADYMKGHFEKPPYTEQTKRSVYHVRNLEVFRMKQLSSSLDIMISHDWPKGIWEHGNRNQLLRHKPFFRDDMDNDKLGSEPCRELLDHLKPSYWLAAHLHTKFVALVPHVEKKDENIDEPGPIKSTRFLALDKCLKRKRYLQLLEIASDESKAKVLEYDLEWLTILFLTNHLLSVEKSYQYMPGPCKTERWIFKPSQEEMDLVLQKFNGDLTVPSNFVRTAAAYSSHNQTSTPQRSSSLCVVNPQTTSFCSKLCIDDPLVLLNGDDFVPLTETPFESPSVPAEVSIPTFESPSVPAEVSIPTFESPSLSISLPKPKYDDSQTSLTDYSELFETAVSDDSQNVISNLSFSNQNTQESLLDSERDISVATQDSSAISVSQVESLTVSEDVPGKPDNILDEESDLNSSLPTKKKFKRRNQSMYAVSTDDTSN</sequence>
<keyword evidence="7" id="KW-0479">Metal-binding</keyword>
<dbReference type="GO" id="GO:0000398">
    <property type="term" value="P:mRNA splicing, via spliceosome"/>
    <property type="evidence" value="ECO:0007669"/>
    <property type="project" value="TreeGrafter"/>
</dbReference>
<keyword evidence="17" id="KW-1185">Reference proteome</keyword>
<comment type="cofactor">
    <cofactor evidence="3">
        <name>Fe(2+)</name>
        <dbReference type="ChEBI" id="CHEBI:29033"/>
    </cofactor>
</comment>
<dbReference type="GO" id="GO:0008419">
    <property type="term" value="F:RNA lariat debranching enzyme activity"/>
    <property type="evidence" value="ECO:0007669"/>
    <property type="project" value="TreeGrafter"/>
</dbReference>
<dbReference type="InterPro" id="IPR007708">
    <property type="entry name" value="DBR1_C"/>
</dbReference>
<protein>
    <recommendedName>
        <fullName evidence="15">Lariat debranching enzyme C-terminal domain-containing protein</fullName>
    </recommendedName>
</protein>
<dbReference type="PANTHER" id="PTHR12849">
    <property type="entry name" value="RNA LARIAT DEBRANCHING ENZYME"/>
    <property type="match status" value="1"/>
</dbReference>
<feature type="domain" description="Lariat debranching enzyme C-terminal" evidence="15">
    <location>
        <begin position="247"/>
        <end position="387"/>
    </location>
</feature>
<dbReference type="PANTHER" id="PTHR12849:SF0">
    <property type="entry name" value="LARIAT DEBRANCHING ENZYME"/>
    <property type="match status" value="1"/>
</dbReference>
<dbReference type="CDD" id="cd00844">
    <property type="entry name" value="MPP_Dbr1_N"/>
    <property type="match status" value="1"/>
</dbReference>
<evidence type="ECO:0000256" key="6">
    <source>
        <dbReference type="ARBA" id="ARBA00022664"/>
    </source>
</evidence>
<evidence type="ECO:0000256" key="9">
    <source>
        <dbReference type="ARBA" id="ARBA00022833"/>
    </source>
</evidence>
<evidence type="ECO:0000313" key="17">
    <source>
        <dbReference type="Proteomes" id="UP001152759"/>
    </source>
</evidence>
<evidence type="ECO:0000256" key="11">
    <source>
        <dbReference type="ARBA" id="ARBA00023211"/>
    </source>
</evidence>
<reference evidence="16" key="1">
    <citation type="submission" date="2021-12" db="EMBL/GenBank/DDBJ databases">
        <authorList>
            <person name="King R."/>
        </authorList>
    </citation>
    <scope>NUCLEOTIDE SEQUENCE</scope>
</reference>
<dbReference type="Gene3D" id="3.60.21.10">
    <property type="match status" value="1"/>
</dbReference>
<dbReference type="AlphaFoldDB" id="A0A9P0ADA6"/>
<dbReference type="Pfam" id="PF05011">
    <property type="entry name" value="DBR1"/>
    <property type="match status" value="1"/>
</dbReference>
<comment type="cofactor">
    <cofactor evidence="1">
        <name>Mn(2+)</name>
        <dbReference type="ChEBI" id="CHEBI:29035"/>
    </cofactor>
</comment>
<evidence type="ECO:0000256" key="8">
    <source>
        <dbReference type="ARBA" id="ARBA00022801"/>
    </source>
</evidence>
<dbReference type="Proteomes" id="UP001152759">
    <property type="component" value="Chromosome 4"/>
</dbReference>
<dbReference type="FunFam" id="3.60.21.10:FF:000035">
    <property type="entry name" value="Lariat debranching enzyme"/>
    <property type="match status" value="1"/>
</dbReference>
<feature type="compositionally biased region" description="Polar residues" evidence="14">
    <location>
        <begin position="545"/>
        <end position="557"/>
    </location>
</feature>
<dbReference type="Pfam" id="PF00149">
    <property type="entry name" value="Metallophos"/>
    <property type="match status" value="1"/>
</dbReference>
<comment type="cofactor">
    <cofactor evidence="2">
        <name>Zn(2+)</name>
        <dbReference type="ChEBI" id="CHEBI:29105"/>
    </cofactor>
</comment>
<proteinExistence type="inferred from homology"/>
<name>A0A9P0ADA6_BEMTA</name>
<accession>A0A9P0ADA6</accession>
<keyword evidence="8" id="KW-0378">Hydrolase</keyword>
<evidence type="ECO:0000313" key="16">
    <source>
        <dbReference type="EMBL" id="CAH0389275.1"/>
    </source>
</evidence>
<evidence type="ECO:0000256" key="7">
    <source>
        <dbReference type="ARBA" id="ARBA00022723"/>
    </source>
</evidence>
<evidence type="ECO:0000256" key="14">
    <source>
        <dbReference type="SAM" id="MobiDB-lite"/>
    </source>
</evidence>